<dbReference type="Pfam" id="PF24336">
    <property type="entry name" value="DUF7504"/>
    <property type="match status" value="1"/>
</dbReference>
<dbReference type="EMBL" id="CP096019">
    <property type="protein sequence ID" value="UPM42761.1"/>
    <property type="molecule type" value="Genomic_DNA"/>
</dbReference>
<organism evidence="1 2">
    <name type="scientific">Halocatena salina</name>
    <dbReference type="NCBI Taxonomy" id="2934340"/>
    <lineage>
        <taxon>Archaea</taxon>
        <taxon>Methanobacteriati</taxon>
        <taxon>Methanobacteriota</taxon>
        <taxon>Stenosarchaea group</taxon>
        <taxon>Halobacteria</taxon>
        <taxon>Halobacteriales</taxon>
        <taxon>Natronomonadaceae</taxon>
        <taxon>Halocatena</taxon>
    </lineage>
</organism>
<keyword evidence="2" id="KW-1185">Reference proteome</keyword>
<sequence length="210" mass="24007">MDGENTTRAFARSLAALKRQGCSLLITGPVRDGSHLRLSQQLLGDIKTERRWRIVVATDTEGIETRCPKLADPRQYRFIDRRHTTRSSAVQTCSPSPVNLFELAREVSETVDEFEDDADGLSSGELRLCVDSLCPLLDIHRSEALTRFIDSTTDRIYETNGMAHFHLPVDPEQPIVSELLDWFDVHIELRDGNHRWHLLDDDIQTGWLRI</sequence>
<name>A0A8U0A0T2_9EURY</name>
<evidence type="ECO:0000313" key="1">
    <source>
        <dbReference type="EMBL" id="UPM42761.1"/>
    </source>
</evidence>
<protein>
    <submittedName>
        <fullName evidence="1">Uncharacterized protein</fullName>
    </submittedName>
</protein>
<dbReference type="GeneID" id="71928877"/>
<dbReference type="RefSeq" id="WP_247993432.1">
    <property type="nucleotide sequence ID" value="NZ_CP096019.1"/>
</dbReference>
<dbReference type="InterPro" id="IPR055927">
    <property type="entry name" value="DUF7504"/>
</dbReference>
<gene>
    <name evidence="1" type="ORF">MW046_12480</name>
</gene>
<reference evidence="1" key="1">
    <citation type="submission" date="2022-04" db="EMBL/GenBank/DDBJ databases">
        <title>Halocatena sp. nov., isolated from a salt lake.</title>
        <authorList>
            <person name="Cui H.-L."/>
        </authorList>
    </citation>
    <scope>NUCLEOTIDE SEQUENCE</scope>
    <source>
        <strain evidence="1">AD-1</strain>
    </source>
</reference>
<proteinExistence type="predicted"/>
<accession>A0A8U0A0T2</accession>
<evidence type="ECO:0000313" key="2">
    <source>
        <dbReference type="Proteomes" id="UP000831768"/>
    </source>
</evidence>
<dbReference type="AlphaFoldDB" id="A0A8U0A0T2"/>
<dbReference type="KEGG" id="haad:MW046_12480"/>
<dbReference type="Proteomes" id="UP000831768">
    <property type="component" value="Chromosome"/>
</dbReference>